<evidence type="ECO:0000256" key="7">
    <source>
        <dbReference type="ARBA" id="ARBA00023242"/>
    </source>
</evidence>
<sequence>MDVQPGHCWFCEKPLPQRTVSCSRCPVAVYCASSCRDRDTVRHGAVECEIFQAKKCSACGKLGKTLECSGCNDAWYCDTDCQLHGWPFHKAKCKEIMAFVKQVSLKLNTSRHGDFPFYIGNTMAKDFLQLENNELSTDRVDKEELTRDYHVLSAGCGNLRNTVLTAASLPDEYQGKLYITLNDYNPFVTARNVLFLFILVRFADTDYIASSLTTIWYSLYISKREFDLIKTSLDELIQMSAQQLHDATKGLVTVLDENLSYLKFVWGKWRALQCHRDKKTSINLKQQRKVLFDNCHFAKVNHPLYLIRINEKDRKMVEEWFEHGLFFPYEAKEKNMPFGNPTLTAPKASKTIAGEDARLFLLLNNTQAVSQEDATFEYCIRPAIIPFEEWDCLRVREHTPGSHSSPMVMYHKYVTNLLQKVKSLILQGRLLIHVSLADSLDFPNHHQTLNMPNYDRIFTSNLADYVGFAKLLQTFKPLLNSSNSYSAIVTETMNWFEAVPGSKPAPYDLSDIQLAKINYYCSNSMTGIPQIQHTWMYDYFNNTSHFLQYLRADIMAGGRGIPALKKIPSFQNVKKYHGMEMRDFRKGLNKLVPFQYLVNKRDLNVNNSLDRAVEWCLPKS</sequence>
<dbReference type="OMA" id="YLIRINE"/>
<dbReference type="GO" id="GO:0000981">
    <property type="term" value="F:DNA-binding transcription factor activity, RNA polymerase II-specific"/>
    <property type="evidence" value="ECO:0007669"/>
    <property type="project" value="TreeGrafter"/>
</dbReference>
<dbReference type="OrthoDB" id="5282002at2759"/>
<dbReference type="GeneID" id="119721772"/>
<dbReference type="PANTHER" id="PTHR10237">
    <property type="entry name" value="DEFORMED EPIDERMAL AUTOREGULATORY FACTOR 1 HOMOLOG SUPPRESSIN"/>
    <property type="match status" value="1"/>
</dbReference>
<dbReference type="RefSeq" id="XP_038047659.1">
    <property type="nucleotide sequence ID" value="XM_038191731.1"/>
</dbReference>
<dbReference type="Proteomes" id="UP000887568">
    <property type="component" value="Unplaced"/>
</dbReference>
<dbReference type="SUPFAM" id="SSF144232">
    <property type="entry name" value="HIT/MYND zinc finger-like"/>
    <property type="match status" value="2"/>
</dbReference>
<evidence type="ECO:0000259" key="9">
    <source>
        <dbReference type="PROSITE" id="PS50865"/>
    </source>
</evidence>
<dbReference type="PROSITE" id="PS50865">
    <property type="entry name" value="ZF_MYND_2"/>
    <property type="match status" value="1"/>
</dbReference>
<dbReference type="GO" id="GO:0003677">
    <property type="term" value="F:DNA binding"/>
    <property type="evidence" value="ECO:0007669"/>
    <property type="project" value="UniProtKB-KW"/>
</dbReference>
<evidence type="ECO:0000256" key="6">
    <source>
        <dbReference type="ARBA" id="ARBA00023163"/>
    </source>
</evidence>
<evidence type="ECO:0000313" key="10">
    <source>
        <dbReference type="EnsemblMetazoa" id="XP_038047659.1"/>
    </source>
</evidence>
<keyword evidence="6" id="KW-0804">Transcription</keyword>
<feature type="domain" description="MYND-type" evidence="9">
    <location>
        <begin position="56"/>
        <end position="93"/>
    </location>
</feature>
<dbReference type="EnsemblMetazoa" id="XM_038191731.1">
    <property type="protein sequence ID" value="XP_038047659.1"/>
    <property type="gene ID" value="LOC119721772"/>
</dbReference>
<dbReference type="Pfam" id="PF14737">
    <property type="entry name" value="DUF4470"/>
    <property type="match status" value="1"/>
</dbReference>
<keyword evidence="11" id="KW-1185">Reference proteome</keyword>
<evidence type="ECO:0000313" key="11">
    <source>
        <dbReference type="Proteomes" id="UP000887568"/>
    </source>
</evidence>
<dbReference type="InterPro" id="IPR027974">
    <property type="entry name" value="DUF4470"/>
</dbReference>
<dbReference type="PROSITE" id="PS01360">
    <property type="entry name" value="ZF_MYND_1"/>
    <property type="match status" value="1"/>
</dbReference>
<reference evidence="10" key="1">
    <citation type="submission" date="2022-11" db="UniProtKB">
        <authorList>
            <consortium name="EnsemblMetazoa"/>
        </authorList>
    </citation>
    <scope>IDENTIFICATION</scope>
</reference>
<protein>
    <recommendedName>
        <fullName evidence="9">MYND-type domain-containing protein</fullName>
    </recommendedName>
</protein>
<name>A0A913Z7J6_PATMI</name>
<dbReference type="Gene3D" id="6.10.140.2220">
    <property type="match status" value="1"/>
</dbReference>
<evidence type="ECO:0000256" key="5">
    <source>
        <dbReference type="ARBA" id="ARBA00023125"/>
    </source>
</evidence>
<keyword evidence="3" id="KW-0862">Zinc</keyword>
<evidence type="ECO:0000256" key="8">
    <source>
        <dbReference type="PROSITE-ProRule" id="PRU00134"/>
    </source>
</evidence>
<keyword evidence="5" id="KW-0238">DNA-binding</keyword>
<evidence type="ECO:0000256" key="2">
    <source>
        <dbReference type="ARBA" id="ARBA00022771"/>
    </source>
</evidence>
<keyword evidence="4" id="KW-0805">Transcription regulation</keyword>
<keyword evidence="7" id="KW-0539">Nucleus</keyword>
<dbReference type="GO" id="GO:0005634">
    <property type="term" value="C:nucleus"/>
    <property type="evidence" value="ECO:0007669"/>
    <property type="project" value="TreeGrafter"/>
</dbReference>
<dbReference type="PANTHER" id="PTHR10237:SF1">
    <property type="entry name" value="DEFORMED EPIDERMAL AUTOREGULATORY FACTOR 1 HOMOLOG"/>
    <property type="match status" value="1"/>
</dbReference>
<dbReference type="Pfam" id="PF01753">
    <property type="entry name" value="zf-MYND"/>
    <property type="match status" value="1"/>
</dbReference>
<dbReference type="AlphaFoldDB" id="A0A913Z7J6"/>
<keyword evidence="1" id="KW-0479">Metal-binding</keyword>
<keyword evidence="2 8" id="KW-0863">Zinc-finger</keyword>
<dbReference type="GO" id="GO:0008270">
    <property type="term" value="F:zinc ion binding"/>
    <property type="evidence" value="ECO:0007669"/>
    <property type="project" value="UniProtKB-KW"/>
</dbReference>
<accession>A0A913Z7J6</accession>
<dbReference type="InterPro" id="IPR002893">
    <property type="entry name" value="Znf_MYND"/>
</dbReference>
<evidence type="ECO:0000256" key="3">
    <source>
        <dbReference type="ARBA" id="ARBA00022833"/>
    </source>
</evidence>
<evidence type="ECO:0000256" key="4">
    <source>
        <dbReference type="ARBA" id="ARBA00023015"/>
    </source>
</evidence>
<dbReference type="InterPro" id="IPR024119">
    <property type="entry name" value="TF_DEAF-1"/>
</dbReference>
<organism evidence="10 11">
    <name type="scientific">Patiria miniata</name>
    <name type="common">Bat star</name>
    <name type="synonym">Asterina miniata</name>
    <dbReference type="NCBI Taxonomy" id="46514"/>
    <lineage>
        <taxon>Eukaryota</taxon>
        <taxon>Metazoa</taxon>
        <taxon>Echinodermata</taxon>
        <taxon>Eleutherozoa</taxon>
        <taxon>Asterozoa</taxon>
        <taxon>Asteroidea</taxon>
        <taxon>Valvatacea</taxon>
        <taxon>Valvatida</taxon>
        <taxon>Asterinidae</taxon>
        <taxon>Patiria</taxon>
    </lineage>
</organism>
<evidence type="ECO:0000256" key="1">
    <source>
        <dbReference type="ARBA" id="ARBA00022723"/>
    </source>
</evidence>
<proteinExistence type="predicted"/>